<dbReference type="Gene3D" id="2.60.40.2880">
    <property type="entry name" value="MmpS1-5, C-terminal soluble domain"/>
    <property type="match status" value="1"/>
</dbReference>
<evidence type="ECO:0000256" key="6">
    <source>
        <dbReference type="ARBA" id="ARBA00023136"/>
    </source>
</evidence>
<dbReference type="InterPro" id="IPR008693">
    <property type="entry name" value="MmpS"/>
</dbReference>
<comment type="similarity">
    <text evidence="2">Belongs to the MmpS family.</text>
</comment>
<evidence type="ECO:0000256" key="5">
    <source>
        <dbReference type="ARBA" id="ARBA00022989"/>
    </source>
</evidence>
<dbReference type="Proteomes" id="UP000093861">
    <property type="component" value="Unassembled WGS sequence"/>
</dbReference>
<comment type="caution">
    <text evidence="7">The sequence shown here is derived from an EMBL/GenBank/DDBJ whole genome shotgun (WGS) entry which is preliminary data.</text>
</comment>
<organism evidence="7 8">
    <name type="scientific">Mycobacterium colombiense</name>
    <dbReference type="NCBI Taxonomy" id="339268"/>
    <lineage>
        <taxon>Bacteria</taxon>
        <taxon>Bacillati</taxon>
        <taxon>Actinomycetota</taxon>
        <taxon>Actinomycetes</taxon>
        <taxon>Mycobacteriales</taxon>
        <taxon>Mycobacteriaceae</taxon>
        <taxon>Mycobacterium</taxon>
        <taxon>Mycobacterium avium complex (MAC)</taxon>
    </lineage>
</organism>
<accession>A0A1A2RMD5</accession>
<sequence length="130" mass="13882">MVSLLTGGCAVWLAPTARADESVTYEVASNDISVADIEYFDGHAQQALHDAPLPWRTTVTIADPRSLGAHGAEVRTDWRPNHVPVGPLGAPALAGKWVTVRIYFGDKVRCENTLDVGDAACHGATPFNNT</sequence>
<evidence type="ECO:0000313" key="7">
    <source>
        <dbReference type="EMBL" id="OBH52707.1"/>
    </source>
</evidence>
<reference evidence="7 8" key="1">
    <citation type="submission" date="2016-06" db="EMBL/GenBank/DDBJ databases">
        <authorList>
            <person name="Kjaerup R.B."/>
            <person name="Dalgaard T.S."/>
            <person name="Juul-Madsen H.R."/>
        </authorList>
    </citation>
    <scope>NUCLEOTIDE SEQUENCE [LARGE SCALE GENOMIC DNA]</scope>
    <source>
        <strain evidence="7 8">E2464</strain>
    </source>
</reference>
<name>A0A1A2RMD5_9MYCO</name>
<dbReference type="EMBL" id="LZJS01000167">
    <property type="protein sequence ID" value="OBH52707.1"/>
    <property type="molecule type" value="Genomic_DNA"/>
</dbReference>
<keyword evidence="6" id="KW-0472">Membrane</keyword>
<dbReference type="Pfam" id="PF05423">
    <property type="entry name" value="Mycobact_memb"/>
    <property type="match status" value="1"/>
</dbReference>
<evidence type="ECO:0000256" key="1">
    <source>
        <dbReference type="ARBA" id="ARBA00004236"/>
    </source>
</evidence>
<dbReference type="InterPro" id="IPR038468">
    <property type="entry name" value="MmpS_C"/>
</dbReference>
<protein>
    <submittedName>
        <fullName evidence="7">Uncharacterized protein</fullName>
    </submittedName>
</protein>
<comment type="subcellular location">
    <subcellularLocation>
        <location evidence="1">Cell membrane</location>
    </subcellularLocation>
</comment>
<evidence type="ECO:0000256" key="4">
    <source>
        <dbReference type="ARBA" id="ARBA00022692"/>
    </source>
</evidence>
<evidence type="ECO:0000256" key="2">
    <source>
        <dbReference type="ARBA" id="ARBA00007531"/>
    </source>
</evidence>
<proteinExistence type="inferred from homology"/>
<gene>
    <name evidence="7" type="ORF">A5685_14755</name>
</gene>
<evidence type="ECO:0000256" key="3">
    <source>
        <dbReference type="ARBA" id="ARBA00022475"/>
    </source>
</evidence>
<keyword evidence="5" id="KW-1133">Transmembrane helix</keyword>
<keyword evidence="4" id="KW-0812">Transmembrane</keyword>
<dbReference type="GO" id="GO:0005886">
    <property type="term" value="C:plasma membrane"/>
    <property type="evidence" value="ECO:0007669"/>
    <property type="project" value="UniProtKB-SubCell"/>
</dbReference>
<evidence type="ECO:0000313" key="8">
    <source>
        <dbReference type="Proteomes" id="UP000093861"/>
    </source>
</evidence>
<dbReference type="AlphaFoldDB" id="A0A1A2RMD5"/>
<keyword evidence="3" id="KW-1003">Cell membrane</keyword>